<evidence type="ECO:0000256" key="1">
    <source>
        <dbReference type="SAM" id="MobiDB-lite"/>
    </source>
</evidence>
<dbReference type="HOGENOM" id="CLU_742255_0_0_1"/>
<protein>
    <submittedName>
        <fullName evidence="2">Uncharacterized protein</fullName>
    </submittedName>
</protein>
<reference evidence="3" key="2">
    <citation type="submission" date="2015-01" db="EMBL/GenBank/DDBJ databases">
        <title>Evolutionary Origins and Diversification of the Mycorrhizal Mutualists.</title>
        <authorList>
            <consortium name="DOE Joint Genome Institute"/>
            <consortium name="Mycorrhizal Genomics Consortium"/>
            <person name="Kohler A."/>
            <person name="Kuo A."/>
            <person name="Nagy L.G."/>
            <person name="Floudas D."/>
            <person name="Copeland A."/>
            <person name="Barry K.W."/>
            <person name="Cichocki N."/>
            <person name="Veneault-Fourrey C."/>
            <person name="LaButti K."/>
            <person name="Lindquist E.A."/>
            <person name="Lipzen A."/>
            <person name="Lundell T."/>
            <person name="Morin E."/>
            <person name="Murat C."/>
            <person name="Riley R."/>
            <person name="Ohm R."/>
            <person name="Sun H."/>
            <person name="Tunlid A."/>
            <person name="Henrissat B."/>
            <person name="Grigoriev I.V."/>
            <person name="Hibbett D.S."/>
            <person name="Martin F."/>
        </authorList>
    </citation>
    <scope>NUCLEOTIDE SEQUENCE [LARGE SCALE GENOMIC DNA]</scope>
    <source>
        <strain evidence="3">MUT 4182</strain>
    </source>
</reference>
<feature type="region of interest" description="Disordered" evidence="1">
    <location>
        <begin position="1"/>
        <end position="100"/>
    </location>
</feature>
<dbReference type="AlphaFoldDB" id="A0A0C3QB89"/>
<dbReference type="EMBL" id="KN823113">
    <property type="protein sequence ID" value="KIO22316.1"/>
    <property type="molecule type" value="Genomic_DNA"/>
</dbReference>
<evidence type="ECO:0000313" key="2">
    <source>
        <dbReference type="EMBL" id="KIO22316.1"/>
    </source>
</evidence>
<name>A0A0C3QB89_9AGAM</name>
<gene>
    <name evidence="2" type="ORF">M407DRAFT_28189</name>
</gene>
<proteinExistence type="predicted"/>
<feature type="compositionally biased region" description="Polar residues" evidence="1">
    <location>
        <begin position="57"/>
        <end position="84"/>
    </location>
</feature>
<feature type="compositionally biased region" description="Basic and acidic residues" evidence="1">
    <location>
        <begin position="86"/>
        <end position="95"/>
    </location>
</feature>
<organism evidence="2 3">
    <name type="scientific">Tulasnella calospora MUT 4182</name>
    <dbReference type="NCBI Taxonomy" id="1051891"/>
    <lineage>
        <taxon>Eukaryota</taxon>
        <taxon>Fungi</taxon>
        <taxon>Dikarya</taxon>
        <taxon>Basidiomycota</taxon>
        <taxon>Agaricomycotina</taxon>
        <taxon>Agaricomycetes</taxon>
        <taxon>Cantharellales</taxon>
        <taxon>Tulasnellaceae</taxon>
        <taxon>Tulasnella</taxon>
    </lineage>
</organism>
<keyword evidence="3" id="KW-1185">Reference proteome</keyword>
<reference evidence="2 3" key="1">
    <citation type="submission" date="2014-04" db="EMBL/GenBank/DDBJ databases">
        <authorList>
            <consortium name="DOE Joint Genome Institute"/>
            <person name="Kuo A."/>
            <person name="Girlanda M."/>
            <person name="Perotto S."/>
            <person name="Kohler A."/>
            <person name="Nagy L.G."/>
            <person name="Floudas D."/>
            <person name="Copeland A."/>
            <person name="Barry K.W."/>
            <person name="Cichocki N."/>
            <person name="Veneault-Fourrey C."/>
            <person name="LaButti K."/>
            <person name="Lindquist E.A."/>
            <person name="Lipzen A."/>
            <person name="Lundell T."/>
            <person name="Morin E."/>
            <person name="Murat C."/>
            <person name="Sun H."/>
            <person name="Tunlid A."/>
            <person name="Henrissat B."/>
            <person name="Grigoriev I.V."/>
            <person name="Hibbett D.S."/>
            <person name="Martin F."/>
            <person name="Nordberg H.P."/>
            <person name="Cantor M.N."/>
            <person name="Hua S.X."/>
        </authorList>
    </citation>
    <scope>NUCLEOTIDE SEQUENCE [LARGE SCALE GENOMIC DNA]</scope>
    <source>
        <strain evidence="2 3">MUT 4182</strain>
    </source>
</reference>
<dbReference type="OrthoDB" id="3257865at2759"/>
<sequence>MSHQTYSNVTSNSYQAEPEMAGHPDQPTVPEQPDEVMSEPSTPTTQARGLFDGPPATDSSIRTGLQTGVDPTQSRAPNLTNQLVTEKGRKEKKTVDPNSPEGILAEKLKALRVEVVAPLQVEAQGEVNFPPNSFPRCLPTRLLWPPYLDHHDTAVQVLSNKEKGWIPLWVSVYKTMTISMTEIALFGKGLKIAKDEGLRDEEFDPADYAYIEPPRASKAFMLLARNQDAVRRILERRVWTVRTTAKSATYFIQADQTWGTHIIYDIKCGGSDFVKQVLPLLYKALGSAIATKECETKDTKAFTSLMYHQVPFCEKTHKGATGLTWRVAFRPSENGNKTTWIMPRHLGKSHRGLVSLAQPPLCSHCISYSHSQHLCKWWEEGLVAGSKTTPDNFIDAKWIRVETAHHRNLGLPYKSRRAPPSL</sequence>
<accession>A0A0C3QB89</accession>
<feature type="compositionally biased region" description="Polar residues" evidence="1">
    <location>
        <begin position="1"/>
        <end position="15"/>
    </location>
</feature>
<evidence type="ECO:0000313" key="3">
    <source>
        <dbReference type="Proteomes" id="UP000054248"/>
    </source>
</evidence>
<dbReference type="Proteomes" id="UP000054248">
    <property type="component" value="Unassembled WGS sequence"/>
</dbReference>